<organism evidence="9 10">
    <name type="scientific">Parnassius mnemosyne</name>
    <name type="common">clouded apollo</name>
    <dbReference type="NCBI Taxonomy" id="213953"/>
    <lineage>
        <taxon>Eukaryota</taxon>
        <taxon>Metazoa</taxon>
        <taxon>Ecdysozoa</taxon>
        <taxon>Arthropoda</taxon>
        <taxon>Hexapoda</taxon>
        <taxon>Insecta</taxon>
        <taxon>Pterygota</taxon>
        <taxon>Neoptera</taxon>
        <taxon>Endopterygota</taxon>
        <taxon>Lepidoptera</taxon>
        <taxon>Glossata</taxon>
        <taxon>Ditrysia</taxon>
        <taxon>Papilionoidea</taxon>
        <taxon>Papilionidae</taxon>
        <taxon>Parnassiinae</taxon>
        <taxon>Parnassini</taxon>
        <taxon>Parnassius</taxon>
        <taxon>Driopa</taxon>
    </lineage>
</organism>
<dbReference type="SMART" id="SM00980">
    <property type="entry name" value="THAP"/>
    <property type="match status" value="1"/>
</dbReference>
<dbReference type="AlphaFoldDB" id="A0AAV1M4L3"/>
<keyword evidence="3 6" id="KW-0863">Zinc-finger</keyword>
<dbReference type="Proteomes" id="UP001314205">
    <property type="component" value="Unassembled WGS sequence"/>
</dbReference>
<evidence type="ECO:0000313" key="10">
    <source>
        <dbReference type="Proteomes" id="UP001314205"/>
    </source>
</evidence>
<dbReference type="SMART" id="SM00692">
    <property type="entry name" value="DM3"/>
    <property type="match status" value="1"/>
</dbReference>
<accession>A0AAV1M4L3</accession>
<feature type="transmembrane region" description="Helical" evidence="7">
    <location>
        <begin position="448"/>
        <end position="468"/>
    </location>
</feature>
<keyword evidence="2" id="KW-0479">Metal-binding</keyword>
<sequence>MPKMCEVPYCKEIGAHQFPKNAEVKKMWLKAIRRQNFKPKKNSRLCRNHFLETDYQKTSIYTGNEHQHRYLKKTAVPSVFAWTTKGISQEGQAREERLLARNIKKALFEQAHTSAPISRPEDLNFAEEFCKQALDIASEQCSQVLDIASEQCLEAENLEDLTPAHNFKSVGTQTSVMLKIFSTDLLLTDNESLMFYTGLESYSKFQLVLNTLLPMANNLTYRWSQVIGVSIEDQLVILLMKLRRNKPDYEIAKMFNVSKTEVSNIIVTWIHFVHKLWSMIDIWPRQDLVHYYMPQIFKDESSKTRIIIDATEVPIAKPSNPISQRATYSSYKNTNTIKFLVGSTPGGLLSYCSEGYGGATSDRQMIERSSLFHLCDEGDSIMADRGFNVQDLFAQKNIAVNIPTFLRGKSQLPVAVLKNDQRLASQRVHIERLIGLTKTYKILQTPLVSFYVPLASKIFFICFMLCNFKENIVNKKTKK</sequence>
<dbReference type="PANTHER" id="PTHR23080">
    <property type="entry name" value="THAP DOMAIN PROTEIN"/>
    <property type="match status" value="1"/>
</dbReference>
<evidence type="ECO:0000256" key="3">
    <source>
        <dbReference type="ARBA" id="ARBA00022771"/>
    </source>
</evidence>
<evidence type="ECO:0000256" key="2">
    <source>
        <dbReference type="ARBA" id="ARBA00022723"/>
    </source>
</evidence>
<dbReference type="GO" id="GO:0003677">
    <property type="term" value="F:DNA binding"/>
    <property type="evidence" value="ECO:0007669"/>
    <property type="project" value="UniProtKB-UniRule"/>
</dbReference>
<evidence type="ECO:0000256" key="7">
    <source>
        <dbReference type="SAM" id="Phobius"/>
    </source>
</evidence>
<dbReference type="InterPro" id="IPR006612">
    <property type="entry name" value="THAP_Znf"/>
</dbReference>
<evidence type="ECO:0000256" key="1">
    <source>
        <dbReference type="ARBA" id="ARBA00001968"/>
    </source>
</evidence>
<reference evidence="9 10" key="1">
    <citation type="submission" date="2023-11" db="EMBL/GenBank/DDBJ databases">
        <authorList>
            <person name="Hedman E."/>
            <person name="Englund M."/>
            <person name="Stromberg M."/>
            <person name="Nyberg Akerstrom W."/>
            <person name="Nylinder S."/>
            <person name="Jareborg N."/>
            <person name="Kallberg Y."/>
            <person name="Kronander E."/>
        </authorList>
    </citation>
    <scope>NUCLEOTIDE SEQUENCE [LARGE SCALE GENOMIC DNA]</scope>
</reference>
<comment type="cofactor">
    <cofactor evidence="1">
        <name>a divalent metal cation</name>
        <dbReference type="ChEBI" id="CHEBI:60240"/>
    </cofactor>
</comment>
<keyword evidence="4" id="KW-0862">Zinc</keyword>
<proteinExistence type="predicted"/>
<dbReference type="Gene3D" id="6.20.210.20">
    <property type="entry name" value="THAP domain"/>
    <property type="match status" value="1"/>
</dbReference>
<dbReference type="Pfam" id="PF13613">
    <property type="entry name" value="HTH_Tnp_4"/>
    <property type="match status" value="1"/>
</dbReference>
<dbReference type="Pfam" id="PF13359">
    <property type="entry name" value="DDE_Tnp_4"/>
    <property type="match status" value="1"/>
</dbReference>
<protein>
    <recommendedName>
        <fullName evidence="8">THAP-type domain-containing protein</fullName>
    </recommendedName>
</protein>
<evidence type="ECO:0000256" key="6">
    <source>
        <dbReference type="PROSITE-ProRule" id="PRU00309"/>
    </source>
</evidence>
<dbReference type="Pfam" id="PF05485">
    <property type="entry name" value="THAP"/>
    <property type="match status" value="1"/>
</dbReference>
<feature type="domain" description="THAP-type" evidence="8">
    <location>
        <begin position="1"/>
        <end position="80"/>
    </location>
</feature>
<evidence type="ECO:0000259" key="8">
    <source>
        <dbReference type="PROSITE" id="PS50950"/>
    </source>
</evidence>
<dbReference type="PROSITE" id="PS50950">
    <property type="entry name" value="ZF_THAP"/>
    <property type="match status" value="1"/>
</dbReference>
<dbReference type="InterPro" id="IPR038441">
    <property type="entry name" value="THAP_Znf_sf"/>
</dbReference>
<dbReference type="EMBL" id="CAVLGL010000137">
    <property type="protein sequence ID" value="CAK1602069.1"/>
    <property type="molecule type" value="Genomic_DNA"/>
</dbReference>
<keyword evidence="5 6" id="KW-0238">DNA-binding</keyword>
<keyword evidence="7" id="KW-0812">Transmembrane</keyword>
<name>A0AAV1M4L3_9NEOP</name>
<keyword evidence="7" id="KW-0472">Membrane</keyword>
<evidence type="ECO:0000256" key="5">
    <source>
        <dbReference type="ARBA" id="ARBA00023125"/>
    </source>
</evidence>
<keyword evidence="10" id="KW-1185">Reference proteome</keyword>
<evidence type="ECO:0000256" key="4">
    <source>
        <dbReference type="ARBA" id="ARBA00022833"/>
    </source>
</evidence>
<dbReference type="SUPFAM" id="SSF57716">
    <property type="entry name" value="Glucocorticoid receptor-like (DNA-binding domain)"/>
    <property type="match status" value="1"/>
</dbReference>
<keyword evidence="7" id="KW-1133">Transmembrane helix</keyword>
<comment type="caution">
    <text evidence="9">The sequence shown here is derived from an EMBL/GenBank/DDBJ whole genome shotgun (WGS) entry which is preliminary data.</text>
</comment>
<dbReference type="InterPro" id="IPR027806">
    <property type="entry name" value="HARBI1_dom"/>
</dbReference>
<evidence type="ECO:0000313" key="9">
    <source>
        <dbReference type="EMBL" id="CAK1602069.1"/>
    </source>
</evidence>
<dbReference type="GO" id="GO:0008270">
    <property type="term" value="F:zinc ion binding"/>
    <property type="evidence" value="ECO:0007669"/>
    <property type="project" value="UniProtKB-KW"/>
</dbReference>
<gene>
    <name evidence="9" type="ORF">PARMNEM_LOCUS20618</name>
</gene>
<dbReference type="InterPro" id="IPR027805">
    <property type="entry name" value="Transposase_HTH_dom"/>
</dbReference>